<keyword evidence="3 6" id="KW-0862">Zinc</keyword>
<comment type="similarity">
    <text evidence="1 6">Belongs to the zinc-containing alcohol dehydrogenase family.</text>
</comment>
<protein>
    <submittedName>
        <fullName evidence="8">Zn-dependent alcohol dehydrogenase</fullName>
    </submittedName>
</protein>
<dbReference type="Pfam" id="PF00107">
    <property type="entry name" value="ADH_zinc_N"/>
    <property type="match status" value="1"/>
</dbReference>
<dbReference type="CDD" id="cd08279">
    <property type="entry name" value="Zn_ADH_class_III"/>
    <property type="match status" value="1"/>
</dbReference>
<keyword evidence="4" id="KW-0560">Oxidoreductase</keyword>
<dbReference type="SUPFAM" id="SSF51735">
    <property type="entry name" value="NAD(P)-binding Rossmann-fold domains"/>
    <property type="match status" value="1"/>
</dbReference>
<keyword evidence="5" id="KW-0520">NAD</keyword>
<dbReference type="InterPro" id="IPR036291">
    <property type="entry name" value="NAD(P)-bd_dom_sf"/>
</dbReference>
<dbReference type="InterPro" id="IPR013149">
    <property type="entry name" value="ADH-like_C"/>
</dbReference>
<keyword evidence="2 6" id="KW-0479">Metal-binding</keyword>
<feature type="domain" description="Enoyl reductase (ER)" evidence="7">
    <location>
        <begin position="5"/>
        <end position="351"/>
    </location>
</feature>
<proteinExistence type="inferred from homology"/>
<sequence length="356" mass="37247">MSEPGGKPELQEIILPEVGPHDIRVRVAAAGVCHSDLSMVNGTIVPQYPAILGHEAAGVVEQTGVEVDSVSVGDHVVLNWAAACRHCWFCEAGEPWLCSEIEGVVSVPRGSLADGTQLHAAMGIGAFSEEIVVPASSAVPVPADLPLDVAALLGCAVLTGVGAVRNTAHVKPGESVLVVGLGGVGLSALMGARSAGAEPIIAVDVAPEKEPLARKAGATHFLLSDPKLSKQIRSLTGGRGADHAFDCVGAPQTIRMAWGAVRRGGQCTVVGIGRRDQEVTFNPLELFHFSRTLTSSIYGASDPDRDVPAMADEVRNGDLELATLITHRIEFDGLDEAFERMKAGEGGRSVIWLEQQ</sequence>
<evidence type="ECO:0000256" key="1">
    <source>
        <dbReference type="ARBA" id="ARBA00008072"/>
    </source>
</evidence>
<dbReference type="RefSeq" id="WP_225406430.1">
    <property type="nucleotide sequence ID" value="NZ_JAYJJR010000012.1"/>
</dbReference>
<dbReference type="SUPFAM" id="SSF50129">
    <property type="entry name" value="GroES-like"/>
    <property type="match status" value="2"/>
</dbReference>
<dbReference type="SMART" id="SM00829">
    <property type="entry name" value="PKS_ER"/>
    <property type="match status" value="1"/>
</dbReference>
<evidence type="ECO:0000256" key="4">
    <source>
        <dbReference type="ARBA" id="ARBA00023002"/>
    </source>
</evidence>
<reference evidence="8 9" key="1">
    <citation type="submission" date="2023-12" db="EMBL/GenBank/DDBJ databases">
        <title>Description of new species of Mycobacterium terrae complex isolated from sewage at the Sao Paulo Zoological Park Foundation in Brazil.</title>
        <authorList>
            <person name="Romagnoli C.L."/>
            <person name="Conceicao E.C."/>
            <person name="Machado E."/>
            <person name="Barreto L.B.P.F."/>
            <person name="Sharma A."/>
            <person name="Silva N.M."/>
            <person name="Marques L.E."/>
            <person name="Juliana M.A."/>
            <person name="Lourenco M.C.S."/>
            <person name="Digiampietri L.A."/>
            <person name="Suffys P.N."/>
            <person name="Viana-Niero C."/>
        </authorList>
    </citation>
    <scope>NUCLEOTIDE SEQUENCE [LARGE SCALE GENOMIC DNA]</scope>
    <source>
        <strain evidence="8 9">MYC098</strain>
    </source>
</reference>
<organism evidence="8 9">
    <name type="scientific">[Mycobacterium] crassicus</name>
    <dbReference type="NCBI Taxonomy" id="2872309"/>
    <lineage>
        <taxon>Bacteria</taxon>
        <taxon>Bacillati</taxon>
        <taxon>Actinomycetota</taxon>
        <taxon>Actinomycetes</taxon>
        <taxon>Mycobacteriales</taxon>
        <taxon>Mycobacteriaceae</taxon>
        <taxon>Mycolicibacter</taxon>
    </lineage>
</organism>
<evidence type="ECO:0000256" key="3">
    <source>
        <dbReference type="ARBA" id="ARBA00022833"/>
    </source>
</evidence>
<dbReference type="PROSITE" id="PS00059">
    <property type="entry name" value="ADH_ZINC"/>
    <property type="match status" value="1"/>
</dbReference>
<comment type="cofactor">
    <cofactor evidence="6">
        <name>Zn(2+)</name>
        <dbReference type="ChEBI" id="CHEBI:29105"/>
    </cofactor>
</comment>
<dbReference type="PANTHER" id="PTHR43880:SF12">
    <property type="entry name" value="ALCOHOL DEHYDROGENASE CLASS-3"/>
    <property type="match status" value="1"/>
</dbReference>
<evidence type="ECO:0000259" key="7">
    <source>
        <dbReference type="SMART" id="SM00829"/>
    </source>
</evidence>
<gene>
    <name evidence="8" type="ORF">K6T79_17350</name>
</gene>
<keyword evidence="9" id="KW-1185">Reference proteome</keyword>
<name>A0ABU5XM43_9MYCO</name>
<dbReference type="InterPro" id="IPR020843">
    <property type="entry name" value="ER"/>
</dbReference>
<dbReference type="Gene3D" id="3.40.50.720">
    <property type="entry name" value="NAD(P)-binding Rossmann-like Domain"/>
    <property type="match status" value="1"/>
</dbReference>
<evidence type="ECO:0000313" key="9">
    <source>
        <dbReference type="Proteomes" id="UP001299596"/>
    </source>
</evidence>
<dbReference type="EMBL" id="JAYJJR010000012">
    <property type="protein sequence ID" value="MEB3022812.1"/>
    <property type="molecule type" value="Genomic_DNA"/>
</dbReference>
<dbReference type="Gene3D" id="3.90.180.10">
    <property type="entry name" value="Medium-chain alcohol dehydrogenases, catalytic domain"/>
    <property type="match status" value="1"/>
</dbReference>
<dbReference type="Pfam" id="PF08240">
    <property type="entry name" value="ADH_N"/>
    <property type="match status" value="1"/>
</dbReference>
<accession>A0ABU5XM43</accession>
<evidence type="ECO:0000256" key="5">
    <source>
        <dbReference type="ARBA" id="ARBA00023027"/>
    </source>
</evidence>
<dbReference type="Proteomes" id="UP001299596">
    <property type="component" value="Unassembled WGS sequence"/>
</dbReference>
<dbReference type="InterPro" id="IPR013154">
    <property type="entry name" value="ADH-like_N"/>
</dbReference>
<evidence type="ECO:0000256" key="2">
    <source>
        <dbReference type="ARBA" id="ARBA00022723"/>
    </source>
</evidence>
<evidence type="ECO:0000313" key="8">
    <source>
        <dbReference type="EMBL" id="MEB3022812.1"/>
    </source>
</evidence>
<evidence type="ECO:0000256" key="6">
    <source>
        <dbReference type="RuleBase" id="RU361277"/>
    </source>
</evidence>
<dbReference type="PANTHER" id="PTHR43880">
    <property type="entry name" value="ALCOHOL DEHYDROGENASE"/>
    <property type="match status" value="1"/>
</dbReference>
<dbReference type="InterPro" id="IPR002328">
    <property type="entry name" value="ADH_Zn_CS"/>
</dbReference>
<comment type="caution">
    <text evidence="8">The sequence shown here is derived from an EMBL/GenBank/DDBJ whole genome shotgun (WGS) entry which is preliminary data.</text>
</comment>
<dbReference type="InterPro" id="IPR011032">
    <property type="entry name" value="GroES-like_sf"/>
</dbReference>